<evidence type="ECO:0000313" key="2">
    <source>
        <dbReference type="EMBL" id="TNN54920.1"/>
    </source>
</evidence>
<dbReference type="Proteomes" id="UP000314294">
    <property type="component" value="Unassembled WGS sequence"/>
</dbReference>
<protein>
    <submittedName>
        <fullName evidence="2">Uncharacterized protein</fullName>
    </submittedName>
</protein>
<accession>A0A4Z2GNX3</accession>
<sequence>MRRAGFGPAGLRSVFICLQTVERLCRVKRLRNNNCTVNRCSSDCLWNCSQQRPEDKNPNESPCREDSDTPEGREDATPPPSGPRRLFPPLKRRHAAPPRQVGT</sequence>
<organism evidence="2 3">
    <name type="scientific">Liparis tanakae</name>
    <name type="common">Tanaka's snailfish</name>
    <dbReference type="NCBI Taxonomy" id="230148"/>
    <lineage>
        <taxon>Eukaryota</taxon>
        <taxon>Metazoa</taxon>
        <taxon>Chordata</taxon>
        <taxon>Craniata</taxon>
        <taxon>Vertebrata</taxon>
        <taxon>Euteleostomi</taxon>
        <taxon>Actinopterygii</taxon>
        <taxon>Neopterygii</taxon>
        <taxon>Teleostei</taxon>
        <taxon>Neoteleostei</taxon>
        <taxon>Acanthomorphata</taxon>
        <taxon>Eupercaria</taxon>
        <taxon>Perciformes</taxon>
        <taxon>Cottioidei</taxon>
        <taxon>Cottales</taxon>
        <taxon>Liparidae</taxon>
        <taxon>Liparis</taxon>
    </lineage>
</organism>
<comment type="caution">
    <text evidence="2">The sequence shown here is derived from an EMBL/GenBank/DDBJ whole genome shotgun (WGS) entry which is preliminary data.</text>
</comment>
<proteinExistence type="predicted"/>
<dbReference type="AlphaFoldDB" id="A0A4Z2GNX3"/>
<gene>
    <name evidence="2" type="ORF">EYF80_034865</name>
</gene>
<feature type="region of interest" description="Disordered" evidence="1">
    <location>
        <begin position="50"/>
        <end position="103"/>
    </location>
</feature>
<reference evidence="2 3" key="1">
    <citation type="submission" date="2019-03" db="EMBL/GenBank/DDBJ databases">
        <title>First draft genome of Liparis tanakae, snailfish: a comprehensive survey of snailfish specific genes.</title>
        <authorList>
            <person name="Kim W."/>
            <person name="Song I."/>
            <person name="Jeong J.-H."/>
            <person name="Kim D."/>
            <person name="Kim S."/>
            <person name="Ryu S."/>
            <person name="Song J.Y."/>
            <person name="Lee S.K."/>
        </authorList>
    </citation>
    <scope>NUCLEOTIDE SEQUENCE [LARGE SCALE GENOMIC DNA]</scope>
    <source>
        <tissue evidence="2">Muscle</tissue>
    </source>
</reference>
<feature type="compositionally biased region" description="Basic and acidic residues" evidence="1">
    <location>
        <begin position="52"/>
        <end position="76"/>
    </location>
</feature>
<evidence type="ECO:0000256" key="1">
    <source>
        <dbReference type="SAM" id="MobiDB-lite"/>
    </source>
</evidence>
<name>A0A4Z2GNX3_9TELE</name>
<dbReference type="EMBL" id="SRLO01000471">
    <property type="protein sequence ID" value="TNN54920.1"/>
    <property type="molecule type" value="Genomic_DNA"/>
</dbReference>
<evidence type="ECO:0000313" key="3">
    <source>
        <dbReference type="Proteomes" id="UP000314294"/>
    </source>
</evidence>
<keyword evidence="3" id="KW-1185">Reference proteome</keyword>